<dbReference type="GO" id="GO:0006355">
    <property type="term" value="P:regulation of DNA-templated transcription"/>
    <property type="evidence" value="ECO:0007669"/>
    <property type="project" value="InterPro"/>
</dbReference>
<evidence type="ECO:0000256" key="4">
    <source>
        <dbReference type="ARBA" id="ARBA00022679"/>
    </source>
</evidence>
<reference evidence="13" key="1">
    <citation type="submission" date="2023-03" db="EMBL/GenBank/DDBJ databases">
        <title>Edaphobacter sp.</title>
        <authorList>
            <person name="Huber K.J."/>
            <person name="Papendorf J."/>
            <person name="Pilke C."/>
            <person name="Bunk B."/>
            <person name="Sproeer C."/>
            <person name="Pester M."/>
        </authorList>
    </citation>
    <scope>NUCLEOTIDE SEQUENCE</scope>
    <source>
        <strain evidence="13">DSM 110680</strain>
    </source>
</reference>
<keyword evidence="9" id="KW-0812">Transmembrane</keyword>
<dbReference type="SMART" id="SM00387">
    <property type="entry name" value="HATPase_c"/>
    <property type="match status" value="1"/>
</dbReference>
<evidence type="ECO:0000256" key="3">
    <source>
        <dbReference type="ARBA" id="ARBA00022553"/>
    </source>
</evidence>
<dbReference type="SUPFAM" id="SSF47384">
    <property type="entry name" value="Homodimeric domain of signal transducing histidine kinase"/>
    <property type="match status" value="1"/>
</dbReference>
<feature type="transmembrane region" description="Helical" evidence="9">
    <location>
        <begin position="75"/>
        <end position="94"/>
    </location>
</feature>
<protein>
    <recommendedName>
        <fullName evidence="2">histidine kinase</fullName>
        <ecNumber evidence="2">2.7.13.3</ecNumber>
    </recommendedName>
</protein>
<dbReference type="EMBL" id="CP121196">
    <property type="protein sequence ID" value="XBH16535.1"/>
    <property type="molecule type" value="Genomic_DNA"/>
</dbReference>
<evidence type="ECO:0000259" key="12">
    <source>
        <dbReference type="PROSITE" id="PS50113"/>
    </source>
</evidence>
<evidence type="ECO:0000256" key="5">
    <source>
        <dbReference type="ARBA" id="ARBA00022741"/>
    </source>
</evidence>
<evidence type="ECO:0000256" key="7">
    <source>
        <dbReference type="ARBA" id="ARBA00022840"/>
    </source>
</evidence>
<dbReference type="InterPro" id="IPR000700">
    <property type="entry name" value="PAS-assoc_C"/>
</dbReference>
<keyword evidence="7" id="KW-0067">ATP-binding</keyword>
<keyword evidence="9" id="KW-1133">Transmembrane helix</keyword>
<dbReference type="Gene3D" id="3.30.565.10">
    <property type="entry name" value="Histidine kinase-like ATPase, C-terminal domain"/>
    <property type="match status" value="1"/>
</dbReference>
<dbReference type="InterPro" id="IPR036097">
    <property type="entry name" value="HisK_dim/P_sf"/>
</dbReference>
<dbReference type="Gene3D" id="1.10.287.130">
    <property type="match status" value="1"/>
</dbReference>
<evidence type="ECO:0000256" key="2">
    <source>
        <dbReference type="ARBA" id="ARBA00012438"/>
    </source>
</evidence>
<name>A0AAU7DHG5_9BACT</name>
<comment type="catalytic activity">
    <reaction evidence="1">
        <text>ATP + protein L-histidine = ADP + protein N-phospho-L-histidine.</text>
        <dbReference type="EC" id="2.7.13.3"/>
    </reaction>
</comment>
<feature type="domain" description="PAS" evidence="11">
    <location>
        <begin position="101"/>
        <end position="174"/>
    </location>
</feature>
<feature type="transmembrane region" description="Helical" evidence="9">
    <location>
        <begin position="25"/>
        <end position="55"/>
    </location>
</feature>
<dbReference type="PANTHER" id="PTHR43065">
    <property type="entry name" value="SENSOR HISTIDINE KINASE"/>
    <property type="match status" value="1"/>
</dbReference>
<dbReference type="SMART" id="SM00091">
    <property type="entry name" value="PAS"/>
    <property type="match status" value="1"/>
</dbReference>
<sequence>MALPLAGFAVTHALFPVDRSLFSPLLGLAIVCAATFGGISSGVVATAISLLLNILAFGPTGPWQIPGPKNTLNGFAFVFAGMLVSFVAGSVGALNRKVALERRRLEDTLSCIDDAVISTDLNGRILLINASAEEATGWSSAEATGRNSDDVFQIVNESTRLTVTSPIRQALDAGQAVGLAMQTVLLRRDGSQIPVSDSAAPVRDSEGNIIGAVMVFRDISAHREREATWLQTQRLATVGRLAATIAHELNNPLQSTSNLLFLISEGGDSETLQAHAVEAMRELQRASDIANQTLSFVRSSGERSSVSVSQLFDEVLSLNRNKLKNKNIDVVRNYSPETVVTARTGEIRQVLGNVVGNALDALDTHGKLYLRARPAECLGRPVIQFIVADNGSGISKEHQTKVFEPFFTTKNDVGTGLGLWVVKKIIDSEGGCVRMRSKVGRGTVTRLCWPIRFEHDTNQMALGQSTTNAISRS</sequence>
<dbReference type="PROSITE" id="PS50109">
    <property type="entry name" value="HIS_KIN"/>
    <property type="match status" value="1"/>
</dbReference>
<dbReference type="InterPro" id="IPR001610">
    <property type="entry name" value="PAC"/>
</dbReference>
<dbReference type="PRINTS" id="PR00344">
    <property type="entry name" value="BCTRLSENSOR"/>
</dbReference>
<dbReference type="CDD" id="cd00082">
    <property type="entry name" value="HisKA"/>
    <property type="match status" value="1"/>
</dbReference>
<dbReference type="NCBIfam" id="TIGR00229">
    <property type="entry name" value="sensory_box"/>
    <property type="match status" value="1"/>
</dbReference>
<keyword evidence="4" id="KW-0808">Transferase</keyword>
<dbReference type="SMART" id="SM00086">
    <property type="entry name" value="PAC"/>
    <property type="match status" value="1"/>
</dbReference>
<dbReference type="InterPro" id="IPR004358">
    <property type="entry name" value="Sig_transdc_His_kin-like_C"/>
</dbReference>
<gene>
    <name evidence="13" type="ORF">P8935_18415</name>
</gene>
<keyword evidence="3" id="KW-0597">Phosphoprotein</keyword>
<dbReference type="GO" id="GO:0005524">
    <property type="term" value="F:ATP binding"/>
    <property type="evidence" value="ECO:0007669"/>
    <property type="project" value="UniProtKB-KW"/>
</dbReference>
<feature type="domain" description="PAC" evidence="12">
    <location>
        <begin position="179"/>
        <end position="231"/>
    </location>
</feature>
<evidence type="ECO:0000259" key="11">
    <source>
        <dbReference type="PROSITE" id="PS50112"/>
    </source>
</evidence>
<dbReference type="InterPro" id="IPR035965">
    <property type="entry name" value="PAS-like_dom_sf"/>
</dbReference>
<dbReference type="RefSeq" id="WP_348261764.1">
    <property type="nucleotide sequence ID" value="NZ_CP121196.1"/>
</dbReference>
<dbReference type="Gene3D" id="3.30.450.20">
    <property type="entry name" value="PAS domain"/>
    <property type="match status" value="1"/>
</dbReference>
<dbReference type="SUPFAM" id="SSF55785">
    <property type="entry name" value="PYP-like sensor domain (PAS domain)"/>
    <property type="match status" value="1"/>
</dbReference>
<feature type="domain" description="Histidine kinase" evidence="10">
    <location>
        <begin position="244"/>
        <end position="453"/>
    </location>
</feature>
<dbReference type="PROSITE" id="PS50112">
    <property type="entry name" value="PAS"/>
    <property type="match status" value="1"/>
</dbReference>
<evidence type="ECO:0000313" key="13">
    <source>
        <dbReference type="EMBL" id="XBH16535.1"/>
    </source>
</evidence>
<proteinExistence type="predicted"/>
<dbReference type="SMART" id="SM00388">
    <property type="entry name" value="HisKA"/>
    <property type="match status" value="1"/>
</dbReference>
<keyword evidence="9" id="KW-0472">Membrane</keyword>
<keyword evidence="8" id="KW-0902">Two-component regulatory system</keyword>
<dbReference type="InterPro" id="IPR005467">
    <property type="entry name" value="His_kinase_dom"/>
</dbReference>
<keyword evidence="5" id="KW-0547">Nucleotide-binding</keyword>
<dbReference type="SUPFAM" id="SSF55874">
    <property type="entry name" value="ATPase domain of HSP90 chaperone/DNA topoisomerase II/histidine kinase"/>
    <property type="match status" value="1"/>
</dbReference>
<dbReference type="Pfam" id="PF00512">
    <property type="entry name" value="HisKA"/>
    <property type="match status" value="1"/>
</dbReference>
<dbReference type="AlphaFoldDB" id="A0AAU7DHG5"/>
<dbReference type="GO" id="GO:0000155">
    <property type="term" value="F:phosphorelay sensor kinase activity"/>
    <property type="evidence" value="ECO:0007669"/>
    <property type="project" value="InterPro"/>
</dbReference>
<evidence type="ECO:0000256" key="8">
    <source>
        <dbReference type="ARBA" id="ARBA00023012"/>
    </source>
</evidence>
<dbReference type="InterPro" id="IPR003661">
    <property type="entry name" value="HisK_dim/P_dom"/>
</dbReference>
<dbReference type="PANTHER" id="PTHR43065:SF46">
    <property type="entry name" value="C4-DICARBOXYLATE TRANSPORT SENSOR PROTEIN DCTB"/>
    <property type="match status" value="1"/>
</dbReference>
<dbReference type="PROSITE" id="PS50113">
    <property type="entry name" value="PAC"/>
    <property type="match status" value="1"/>
</dbReference>
<evidence type="ECO:0000259" key="10">
    <source>
        <dbReference type="PROSITE" id="PS50109"/>
    </source>
</evidence>
<evidence type="ECO:0000256" key="9">
    <source>
        <dbReference type="SAM" id="Phobius"/>
    </source>
</evidence>
<organism evidence="13">
    <name type="scientific">Telmatobacter sp. DSM 110680</name>
    <dbReference type="NCBI Taxonomy" id="3036704"/>
    <lineage>
        <taxon>Bacteria</taxon>
        <taxon>Pseudomonadati</taxon>
        <taxon>Acidobacteriota</taxon>
        <taxon>Terriglobia</taxon>
        <taxon>Terriglobales</taxon>
        <taxon>Acidobacteriaceae</taxon>
        <taxon>Telmatobacter</taxon>
    </lineage>
</organism>
<dbReference type="InterPro" id="IPR003594">
    <property type="entry name" value="HATPase_dom"/>
</dbReference>
<dbReference type="EC" id="2.7.13.3" evidence="2"/>
<dbReference type="CDD" id="cd00130">
    <property type="entry name" value="PAS"/>
    <property type="match status" value="1"/>
</dbReference>
<keyword evidence="6" id="KW-0418">Kinase</keyword>
<evidence type="ECO:0000256" key="1">
    <source>
        <dbReference type="ARBA" id="ARBA00000085"/>
    </source>
</evidence>
<dbReference type="Pfam" id="PF00989">
    <property type="entry name" value="PAS"/>
    <property type="match status" value="1"/>
</dbReference>
<accession>A0AAU7DHG5</accession>
<dbReference type="Pfam" id="PF02518">
    <property type="entry name" value="HATPase_c"/>
    <property type="match status" value="1"/>
</dbReference>
<dbReference type="InterPro" id="IPR036890">
    <property type="entry name" value="HATPase_C_sf"/>
</dbReference>
<dbReference type="InterPro" id="IPR000014">
    <property type="entry name" value="PAS"/>
</dbReference>
<dbReference type="InterPro" id="IPR013767">
    <property type="entry name" value="PAS_fold"/>
</dbReference>
<evidence type="ECO:0000256" key="6">
    <source>
        <dbReference type="ARBA" id="ARBA00022777"/>
    </source>
</evidence>